<evidence type="ECO:0000313" key="3">
    <source>
        <dbReference type="EMBL" id="KAK9511061.1"/>
    </source>
</evidence>
<evidence type="ECO:0000256" key="2">
    <source>
        <dbReference type="SAM" id="MobiDB-lite"/>
    </source>
</evidence>
<dbReference type="Gene3D" id="3.30.1540.10">
    <property type="entry name" value="formyl-coa transferase, domain 3"/>
    <property type="match status" value="1"/>
</dbReference>
<dbReference type="GO" id="GO:0005739">
    <property type="term" value="C:mitochondrion"/>
    <property type="evidence" value="ECO:0007669"/>
    <property type="project" value="TreeGrafter"/>
</dbReference>
<evidence type="ECO:0000256" key="1">
    <source>
        <dbReference type="ARBA" id="ARBA00008383"/>
    </source>
</evidence>
<dbReference type="Pfam" id="PF02515">
    <property type="entry name" value="CoA_transf_3"/>
    <property type="match status" value="1"/>
</dbReference>
<dbReference type="PANTHER" id="PTHR48228:SF5">
    <property type="entry name" value="ALPHA-METHYLACYL-COA RACEMASE"/>
    <property type="match status" value="1"/>
</dbReference>
<comment type="caution">
    <text evidence="3">The sequence shown here is derived from an EMBL/GenBank/DDBJ whole genome shotgun (WGS) entry which is preliminary data.</text>
</comment>
<dbReference type="SUPFAM" id="SSF89796">
    <property type="entry name" value="CoA-transferase family III (CaiB/BaiF)"/>
    <property type="match status" value="1"/>
</dbReference>
<dbReference type="Proteomes" id="UP001461498">
    <property type="component" value="Unassembled WGS sequence"/>
</dbReference>
<dbReference type="EMBL" id="JAPXFL010000002">
    <property type="protein sequence ID" value="KAK9511060.1"/>
    <property type="molecule type" value="Genomic_DNA"/>
</dbReference>
<dbReference type="GO" id="GO:0008206">
    <property type="term" value="P:bile acid metabolic process"/>
    <property type="evidence" value="ECO:0007669"/>
    <property type="project" value="TreeGrafter"/>
</dbReference>
<name>A0AAW1DK17_9HEMI</name>
<dbReference type="InterPro" id="IPR023606">
    <property type="entry name" value="CoA-Trfase_III_dom_1_sf"/>
</dbReference>
<proteinExistence type="inferred from homology"/>
<evidence type="ECO:0000313" key="4">
    <source>
        <dbReference type="Proteomes" id="UP001461498"/>
    </source>
</evidence>
<gene>
    <name evidence="3" type="ORF">O3M35_005705</name>
</gene>
<sequence>MALRGVKVLEIAGLAPAPFCGMILADFGATVIRIDKGPSSSLFVDNFLSHGKLSVSLNFKHPDGIKVFKNLIKTSDVLIEPFRAGVMEKLDLGPKSLLQLNKGLIYARLSGYGQEGSLSQKAGHDINFLSYSGVLSLLGPDNAGPLPPSNLLADFGGGGLICALGIVLALYEKSKTGLGQVVDSSMTRGVAYLASWLFRSKHSYLWTQPRGQNFLDGGSFFYKTYKTKDDKWMAVGALEEKFYKDLLIGLGLREDEVPQYTEFDLGNKIFEERFKMHTQAHWINVFKDLDACVSPVLTIEDANHLDHNVSQNTFEKSFDTGNPIPTPEPRLSKSPGQSRASREPPPSVGEHTLKVLQSIGYSQEEILSLAKRKAIYLHIPNSNL</sequence>
<dbReference type="InterPro" id="IPR050509">
    <property type="entry name" value="CoA-transferase_III"/>
</dbReference>
<dbReference type="GO" id="GO:0008111">
    <property type="term" value="F:alpha-methylacyl-CoA racemase activity"/>
    <property type="evidence" value="ECO:0007669"/>
    <property type="project" value="TreeGrafter"/>
</dbReference>
<dbReference type="Gene3D" id="3.40.50.10540">
    <property type="entry name" value="Crotonobetainyl-coa:carnitine coa-transferase, domain 1"/>
    <property type="match status" value="2"/>
</dbReference>
<dbReference type="InterPro" id="IPR044855">
    <property type="entry name" value="CoA-Trfase_III_dom3_sf"/>
</dbReference>
<feature type="region of interest" description="Disordered" evidence="2">
    <location>
        <begin position="313"/>
        <end position="349"/>
    </location>
</feature>
<dbReference type="InterPro" id="IPR003673">
    <property type="entry name" value="CoA-Trfase_fam_III"/>
</dbReference>
<comment type="similarity">
    <text evidence="1">Belongs to the CoA-transferase III family.</text>
</comment>
<protein>
    <recommendedName>
        <fullName evidence="5">Alpha-methylacyl-CoA racemase</fullName>
    </recommendedName>
</protein>
<dbReference type="EMBL" id="JAPXFL010000002">
    <property type="protein sequence ID" value="KAK9511061.1"/>
    <property type="molecule type" value="Genomic_DNA"/>
</dbReference>
<accession>A0AAW1DK17</accession>
<dbReference type="PANTHER" id="PTHR48228">
    <property type="entry name" value="SUCCINYL-COA--D-CITRAMALATE COA-TRANSFERASE"/>
    <property type="match status" value="1"/>
</dbReference>
<evidence type="ECO:0008006" key="5">
    <source>
        <dbReference type="Google" id="ProtNLM"/>
    </source>
</evidence>
<keyword evidence="4" id="KW-1185">Reference proteome</keyword>
<reference evidence="3 4" key="1">
    <citation type="submission" date="2022-12" db="EMBL/GenBank/DDBJ databases">
        <title>Chromosome-level genome assembly of true bugs.</title>
        <authorList>
            <person name="Ma L."/>
            <person name="Li H."/>
        </authorList>
    </citation>
    <scope>NUCLEOTIDE SEQUENCE [LARGE SCALE GENOMIC DNA]</scope>
    <source>
        <strain evidence="3">Lab_2022b</strain>
    </source>
</reference>
<organism evidence="3 4">
    <name type="scientific">Rhynocoris fuscipes</name>
    <dbReference type="NCBI Taxonomy" id="488301"/>
    <lineage>
        <taxon>Eukaryota</taxon>
        <taxon>Metazoa</taxon>
        <taxon>Ecdysozoa</taxon>
        <taxon>Arthropoda</taxon>
        <taxon>Hexapoda</taxon>
        <taxon>Insecta</taxon>
        <taxon>Pterygota</taxon>
        <taxon>Neoptera</taxon>
        <taxon>Paraneoptera</taxon>
        <taxon>Hemiptera</taxon>
        <taxon>Heteroptera</taxon>
        <taxon>Panheteroptera</taxon>
        <taxon>Cimicomorpha</taxon>
        <taxon>Reduviidae</taxon>
        <taxon>Harpactorinae</taxon>
        <taxon>Harpactorini</taxon>
        <taxon>Rhynocoris</taxon>
    </lineage>
</organism>
<dbReference type="AlphaFoldDB" id="A0AAW1DK17"/>